<dbReference type="InterPro" id="IPR005952">
    <property type="entry name" value="Phosphogly_mut1"/>
</dbReference>
<keyword evidence="3" id="KW-0312">Gluconeogenesis</keyword>
<keyword evidence="5" id="KW-0413">Isomerase</keyword>
<dbReference type="InterPro" id="IPR001345">
    <property type="entry name" value="PG/BPGM_mutase_AS"/>
</dbReference>
<dbReference type="InterPro" id="IPR013078">
    <property type="entry name" value="His_Pase_superF_clade-1"/>
</dbReference>
<dbReference type="SUPFAM" id="SSF53254">
    <property type="entry name" value="Phosphoglycerate mutase-like"/>
    <property type="match status" value="1"/>
</dbReference>
<keyword evidence="4" id="KW-0324">Glycolysis</keyword>
<feature type="active site" description="Tele-phosphohistidine intermediate" evidence="6">
    <location>
        <position position="10"/>
    </location>
</feature>
<dbReference type="STRING" id="1120955.SAMN03080610_00357"/>
<sequence length="192" mass="21759">MRDVLLLIRHGQTDWNLEGRFQGAREVPINAVGREQARRNGRVLPSLLGEHDWQFVASPLGRAQETMRIILENAGRPDQPFVTHDPLKEVCFGAWEARTLKELREADPEAVATRKRDKWNYVPPEGESYAMLAERFGEWFKTRQGRHVIVAHGGITRVALHLLSGMPSASVPQFFIPHDRIIAILDGKALVI</sequence>
<evidence type="ECO:0000256" key="2">
    <source>
        <dbReference type="ARBA" id="ARBA00012028"/>
    </source>
</evidence>
<evidence type="ECO:0000256" key="3">
    <source>
        <dbReference type="ARBA" id="ARBA00022432"/>
    </source>
</evidence>
<dbReference type="Gene3D" id="3.40.50.1240">
    <property type="entry name" value="Phosphoglycerate mutase-like"/>
    <property type="match status" value="1"/>
</dbReference>
<evidence type="ECO:0000256" key="5">
    <source>
        <dbReference type="ARBA" id="ARBA00023235"/>
    </source>
</evidence>
<keyword evidence="9" id="KW-1185">Reference proteome</keyword>
<dbReference type="Pfam" id="PF00300">
    <property type="entry name" value="His_Phos_1"/>
    <property type="match status" value="1"/>
</dbReference>
<dbReference type="SMART" id="SM00855">
    <property type="entry name" value="PGAM"/>
    <property type="match status" value="1"/>
</dbReference>
<evidence type="ECO:0000256" key="6">
    <source>
        <dbReference type="PIRSR" id="PIRSR613078-1"/>
    </source>
</evidence>
<dbReference type="GO" id="GO:0006094">
    <property type="term" value="P:gluconeogenesis"/>
    <property type="evidence" value="ECO:0007669"/>
    <property type="project" value="UniProtKB-KW"/>
</dbReference>
<accession>A0A1G5MA64</accession>
<dbReference type="Proteomes" id="UP000199347">
    <property type="component" value="Unassembled WGS sequence"/>
</dbReference>
<name>A0A1G5MA64_AFIMA</name>
<feature type="binding site" evidence="7">
    <location>
        <begin position="9"/>
        <end position="16"/>
    </location>
    <ligand>
        <name>substrate</name>
    </ligand>
</feature>
<feature type="binding site" evidence="7">
    <location>
        <position position="62"/>
    </location>
    <ligand>
        <name>substrate</name>
    </ligand>
</feature>
<dbReference type="EMBL" id="FMVW01000001">
    <property type="protein sequence ID" value="SCZ21986.1"/>
    <property type="molecule type" value="Genomic_DNA"/>
</dbReference>
<reference evidence="8 9" key="1">
    <citation type="submission" date="2016-10" db="EMBL/GenBank/DDBJ databases">
        <authorList>
            <person name="de Groot N.N."/>
        </authorList>
    </citation>
    <scope>NUCLEOTIDE SEQUENCE [LARGE SCALE GENOMIC DNA]</scope>
    <source>
        <strain evidence="8 9">DSM 2698</strain>
    </source>
</reference>
<dbReference type="GO" id="GO:0006096">
    <property type="term" value="P:glycolytic process"/>
    <property type="evidence" value="ECO:0007669"/>
    <property type="project" value="UniProtKB-KW"/>
</dbReference>
<dbReference type="PROSITE" id="PS00175">
    <property type="entry name" value="PG_MUTASE"/>
    <property type="match status" value="1"/>
</dbReference>
<dbReference type="AlphaFoldDB" id="A0A1G5MA64"/>
<gene>
    <name evidence="8" type="ORF">SAMN03080610_00357</name>
</gene>
<dbReference type="GO" id="GO:0004619">
    <property type="term" value="F:phosphoglycerate mutase activity"/>
    <property type="evidence" value="ECO:0007669"/>
    <property type="project" value="UniProtKB-EC"/>
</dbReference>
<comment type="similarity">
    <text evidence="1">Belongs to the phosphoglycerate mutase family. BPG-dependent PGAM subfamily.</text>
</comment>
<evidence type="ECO:0000313" key="8">
    <source>
        <dbReference type="EMBL" id="SCZ21986.1"/>
    </source>
</evidence>
<dbReference type="RefSeq" id="WP_092809169.1">
    <property type="nucleotide sequence ID" value="NZ_FMVW01000001.1"/>
</dbReference>
<protein>
    <recommendedName>
        <fullName evidence="2">phosphoglycerate mutase (2,3-diphosphoglycerate-dependent)</fullName>
        <ecNumber evidence="2">5.4.2.11</ecNumber>
    </recommendedName>
</protein>
<organism evidence="8 9">
    <name type="scientific">Afifella marina DSM 2698</name>
    <dbReference type="NCBI Taxonomy" id="1120955"/>
    <lineage>
        <taxon>Bacteria</taxon>
        <taxon>Pseudomonadati</taxon>
        <taxon>Pseudomonadota</taxon>
        <taxon>Alphaproteobacteria</taxon>
        <taxon>Hyphomicrobiales</taxon>
        <taxon>Afifellaceae</taxon>
        <taxon>Afifella</taxon>
    </lineage>
</organism>
<proteinExistence type="inferred from homology"/>
<evidence type="ECO:0000256" key="4">
    <source>
        <dbReference type="ARBA" id="ARBA00023152"/>
    </source>
</evidence>
<dbReference type="InterPro" id="IPR029033">
    <property type="entry name" value="His_PPase_superfam"/>
</dbReference>
<feature type="active site" description="Proton donor/acceptor" evidence="6">
    <location>
        <position position="89"/>
    </location>
</feature>
<dbReference type="EC" id="5.4.2.11" evidence="2"/>
<dbReference type="PIRSF" id="PIRSF000709">
    <property type="entry name" value="6PFK_2-Ptase"/>
    <property type="match status" value="1"/>
</dbReference>
<evidence type="ECO:0000256" key="7">
    <source>
        <dbReference type="PIRSR" id="PIRSR613078-2"/>
    </source>
</evidence>
<dbReference type="OrthoDB" id="9781415at2"/>
<evidence type="ECO:0000313" key="9">
    <source>
        <dbReference type="Proteomes" id="UP000199347"/>
    </source>
</evidence>
<dbReference type="CDD" id="cd07067">
    <property type="entry name" value="HP_PGM_like"/>
    <property type="match status" value="1"/>
</dbReference>
<evidence type="ECO:0000256" key="1">
    <source>
        <dbReference type="ARBA" id="ARBA00006717"/>
    </source>
</evidence>
<dbReference type="PANTHER" id="PTHR11931">
    <property type="entry name" value="PHOSPHOGLYCERATE MUTASE"/>
    <property type="match status" value="1"/>
</dbReference>